<dbReference type="Proteomes" id="UP000515680">
    <property type="component" value="Chromosome"/>
</dbReference>
<evidence type="ECO:0000313" key="1">
    <source>
        <dbReference type="EMBL" id="BBT42065.1"/>
    </source>
</evidence>
<dbReference type="AlphaFoldDB" id="A0A6S5ES19"/>
<evidence type="ECO:0000313" key="2">
    <source>
        <dbReference type="Proteomes" id="UP000515680"/>
    </source>
</evidence>
<accession>A0A6S5ES19</accession>
<proteinExistence type="predicted"/>
<organism evidence="1 2">
    <name type="scientific">Pseudomonas putida</name>
    <name type="common">Arthrobacter siderocapsulatus</name>
    <dbReference type="NCBI Taxonomy" id="303"/>
    <lineage>
        <taxon>Bacteria</taxon>
        <taxon>Pseudomonadati</taxon>
        <taxon>Pseudomonadota</taxon>
        <taxon>Gammaproteobacteria</taxon>
        <taxon>Pseudomonadales</taxon>
        <taxon>Pseudomonadaceae</taxon>
        <taxon>Pseudomonas</taxon>
    </lineage>
</organism>
<reference evidence="1 2" key="1">
    <citation type="submission" date="2019-12" db="EMBL/GenBank/DDBJ databases">
        <title>complete genome sequences of Pseudomonas putida str. WP8-W18-CRE-01 isolated from wastewater treatment plant effluent.</title>
        <authorList>
            <person name="Sekizuka T."/>
            <person name="Itokawa K."/>
            <person name="Yatsu K."/>
            <person name="Inamine Y."/>
            <person name="Kuroda M."/>
        </authorList>
    </citation>
    <scope>NUCLEOTIDE SEQUENCE [LARGE SCALE GENOMIC DNA]</scope>
    <source>
        <strain evidence="1 2">WP8-W18-CRE-01</strain>
    </source>
</reference>
<dbReference type="EMBL" id="AP022227">
    <property type="protein sequence ID" value="BBT42065.1"/>
    <property type="molecule type" value="Genomic_DNA"/>
</dbReference>
<protein>
    <submittedName>
        <fullName evidence="1">Uncharacterized protein</fullName>
    </submittedName>
</protein>
<name>A0A6S5ES19_PSEPU</name>
<sequence>MNGRLMGRGNRQLMGVDTLWIGENGRPPKCVGIVESM</sequence>
<gene>
    <name evidence="1" type="ORF">WP8W18C01_44060</name>
</gene>